<dbReference type="GO" id="GO:0051537">
    <property type="term" value="F:2 iron, 2 sulfur cluster binding"/>
    <property type="evidence" value="ECO:0007669"/>
    <property type="project" value="InterPro"/>
</dbReference>
<proteinExistence type="predicted"/>
<dbReference type="EMBL" id="NDBK01000067">
    <property type="protein sequence ID" value="OVF70687.1"/>
    <property type="molecule type" value="Genomic_DNA"/>
</dbReference>
<organism evidence="3 7">
    <name type="scientific">Klebsiella pneumoniae</name>
    <dbReference type="NCBI Taxonomy" id="573"/>
    <lineage>
        <taxon>Bacteria</taxon>
        <taxon>Pseudomonadati</taxon>
        <taxon>Pseudomonadota</taxon>
        <taxon>Gammaproteobacteria</taxon>
        <taxon>Enterobacterales</taxon>
        <taxon>Enterobacteriaceae</taxon>
        <taxon>Klebsiella/Raoultella group</taxon>
        <taxon>Klebsiella</taxon>
        <taxon>Klebsiella pneumoniae complex</taxon>
    </lineage>
</organism>
<dbReference type="Pfam" id="PF00111">
    <property type="entry name" value="Fer2"/>
    <property type="match status" value="1"/>
</dbReference>
<dbReference type="Gene3D" id="3.10.20.30">
    <property type="match status" value="1"/>
</dbReference>
<dbReference type="RefSeq" id="WP_016947059.1">
    <property type="nucleotide sequence ID" value="NC_016980.1"/>
</dbReference>
<evidence type="ECO:0000313" key="4">
    <source>
        <dbReference type="EMBL" id="RRE94477.1"/>
    </source>
</evidence>
<evidence type="ECO:0000313" key="7">
    <source>
        <dbReference type="Proteomes" id="UP000283322"/>
    </source>
</evidence>
<evidence type="ECO:0000259" key="1">
    <source>
        <dbReference type="Pfam" id="PF00111"/>
    </source>
</evidence>
<dbReference type="SUPFAM" id="SSF54292">
    <property type="entry name" value="2Fe-2S ferredoxin-like"/>
    <property type="match status" value="1"/>
</dbReference>
<dbReference type="Proteomes" id="UP000275975">
    <property type="component" value="Unassembled WGS sequence"/>
</dbReference>
<dbReference type="InterPro" id="IPR012675">
    <property type="entry name" value="Beta-grasp_dom_sf"/>
</dbReference>
<evidence type="ECO:0000313" key="5">
    <source>
        <dbReference type="Proteomes" id="UP000196447"/>
    </source>
</evidence>
<reference evidence="3 7" key="2">
    <citation type="submission" date="2018-10" db="EMBL/GenBank/DDBJ databases">
        <authorList>
            <person name="Vanduin D."/>
            <person name="Fouts D."/>
            <person name="Wright M."/>
            <person name="Sutton G."/>
            <person name="Nguyen K."/>
            <person name="Kreiswirth B."/>
            <person name="Chen L."/>
            <person name="Rojas L."/>
            <person name="Hujer A."/>
            <person name="Hujer K."/>
            <person name="Bonomo R."/>
            <person name="Adams M."/>
        </authorList>
    </citation>
    <scope>NUCLEOTIDE SEQUENCE [LARGE SCALE GENOMIC DNA]</scope>
    <source>
        <strain evidence="3 7">CRK0165</strain>
    </source>
</reference>
<sequence>MSANFNCQIVSTEQSEAVITGEDAVTTILEQLESAGIQVESQCRSGYCGACRLKKKSGEVKYDNDPLAYVGQDEILPCCCRPCGLLVLYI</sequence>
<dbReference type="InterPro" id="IPR006058">
    <property type="entry name" value="2Fe2S_fd_BS"/>
</dbReference>
<dbReference type="EMBL" id="RDAM01000003">
    <property type="protein sequence ID" value="RRE94477.1"/>
    <property type="molecule type" value="Genomic_DNA"/>
</dbReference>
<name>A0A0C7KJW6_KLEPN</name>
<reference evidence="4 6" key="4">
    <citation type="journal article" date="2019" name="Antimicrob. Agents Chemother.">
        <title>Applying Rapid Whole Genome Sequencing to Predict Phenotypic Antimicrobial Susceptibility Testing Results Among Carbapenem-Resistant Klebsiella pneumoniae Clinical Isolates.</title>
        <authorList>
            <person name="Tamma P.D."/>
            <person name="Fan Y."/>
            <person name="Bergman Y."/>
            <person name="Pertea G."/>
            <person name="Kazmi A."/>
            <person name="Lewis S."/>
            <person name="Carroll K.C."/>
            <person name="Schatz M.C."/>
            <person name="Timp W."/>
            <person name="Simner P.J."/>
        </authorList>
    </citation>
    <scope>NUCLEOTIDE SEQUENCE [LARGE SCALE GENOMIC DNA]</scope>
    <source>
        <strain evidence="4 6">KLPN_104</strain>
    </source>
</reference>
<dbReference type="Proteomes" id="UP000283322">
    <property type="component" value="Unassembled WGS sequence"/>
</dbReference>
<evidence type="ECO:0000313" key="2">
    <source>
        <dbReference type="EMBL" id="OVF70687.1"/>
    </source>
</evidence>
<feature type="domain" description="2Fe-2S ferredoxin-type" evidence="1">
    <location>
        <begin position="14"/>
        <end position="83"/>
    </location>
</feature>
<dbReference type="EMBL" id="MPYG04000087">
    <property type="protein sequence ID" value="ROG97506.1"/>
    <property type="molecule type" value="Genomic_DNA"/>
</dbReference>
<dbReference type="NCBIfam" id="NF007985">
    <property type="entry name" value="PRK10713.1"/>
    <property type="match status" value="1"/>
</dbReference>
<evidence type="ECO:0000313" key="6">
    <source>
        <dbReference type="Proteomes" id="UP000275975"/>
    </source>
</evidence>
<dbReference type="PROSITE" id="PS00197">
    <property type="entry name" value="2FE2S_FER_1"/>
    <property type="match status" value="1"/>
</dbReference>
<dbReference type="CDD" id="cd00207">
    <property type="entry name" value="fer2"/>
    <property type="match status" value="1"/>
</dbReference>
<gene>
    <name evidence="2" type="ORF">B5L96_14955</name>
    <name evidence="3" type="ORF">BL124_00012285</name>
    <name evidence="4" type="ORF">EAO17_30065</name>
</gene>
<dbReference type="KEGG" id="kpx:PMK1_ndm00117"/>
<comment type="caution">
    <text evidence="3">The sequence shown here is derived from an EMBL/GenBank/DDBJ whole genome shotgun (WGS) entry which is preliminary data.</text>
</comment>
<protein>
    <submittedName>
        <fullName evidence="2 3">2Fe-2S ferredoxin</fullName>
    </submittedName>
</protein>
<reference evidence="2 5" key="1">
    <citation type="submission" date="2017-03" db="EMBL/GenBank/DDBJ databases">
        <authorList>
            <person name="Fouts D."/>
            <person name="Stalin M.J."/>
            <person name="Chen L."/>
            <person name="Wright M."/>
            <person name="Sutton G."/>
            <person name="Nguyen K."/>
            <person name="Vanduin D."/>
            <person name="Rojas L."/>
            <person name="Hujer A."/>
            <person name="Hujer K."/>
            <person name="Bonomo R."/>
            <person name="Kreiswirth B."/>
            <person name="Adams M."/>
        </authorList>
    </citation>
    <scope>NUCLEOTIDE SEQUENCE [LARGE SCALE GENOMIC DNA]</scope>
    <source>
        <strain evidence="2 5">39383</strain>
    </source>
</reference>
<dbReference type="Proteomes" id="UP000196447">
    <property type="component" value="Unassembled WGS sequence"/>
</dbReference>
<evidence type="ECO:0000313" key="3">
    <source>
        <dbReference type="EMBL" id="ROG97506.1"/>
    </source>
</evidence>
<dbReference type="AlphaFoldDB" id="A0A0C7KJW6"/>
<dbReference type="InterPro" id="IPR036010">
    <property type="entry name" value="2Fe-2S_ferredoxin-like_sf"/>
</dbReference>
<accession>A0A0C7KJW6</accession>
<dbReference type="InterPro" id="IPR001041">
    <property type="entry name" value="2Fe-2S_ferredoxin-type"/>
</dbReference>
<reference evidence="4" key="3">
    <citation type="submission" date="2018-10" db="EMBL/GenBank/DDBJ databases">
        <authorList>
            <person name="Fan Y."/>
            <person name="Timp W."/>
            <person name="Bergman Y."/>
            <person name="Tamma P."/>
            <person name="Simner P."/>
        </authorList>
    </citation>
    <scope>NUCLEOTIDE SEQUENCE</scope>
    <source>
        <strain evidence="4">KLPN_104</strain>
    </source>
</reference>